<dbReference type="AlphaFoldDB" id="A0A7W4Z8B2"/>
<dbReference type="Pfam" id="PF12973">
    <property type="entry name" value="Cupin_7"/>
    <property type="match status" value="1"/>
</dbReference>
<dbReference type="CDD" id="cd20302">
    <property type="entry name" value="cupin_DAD"/>
    <property type="match status" value="1"/>
</dbReference>
<evidence type="ECO:0000259" key="1">
    <source>
        <dbReference type="Pfam" id="PF12973"/>
    </source>
</evidence>
<dbReference type="InterPro" id="IPR014710">
    <property type="entry name" value="RmlC-like_jellyroll"/>
</dbReference>
<sequence>MDQEKIEALIKDFENRPIIPTVGASDTLLLEENDLPWLMSPDGSQTQLLQVDLNQGLWVVKNRFMPGFAIDKHYHTGSVFAVTLKGEWYYKEYPDEVNKPGSYLFEPAGSVHTLMVPEGQKEPTEVWFAIYGANINMDAEGNITAVLDAHSVLDGYTKYCDAMGEDCSKLIVNGEQPYKK</sequence>
<dbReference type="Gene3D" id="2.60.120.10">
    <property type="entry name" value="Jelly Rolls"/>
    <property type="match status" value="1"/>
</dbReference>
<evidence type="ECO:0000313" key="3">
    <source>
        <dbReference type="Proteomes" id="UP000537130"/>
    </source>
</evidence>
<proteinExistence type="predicted"/>
<organism evidence="2 3">
    <name type="scientific">Litorivivens lipolytica</name>
    <dbReference type="NCBI Taxonomy" id="1524264"/>
    <lineage>
        <taxon>Bacteria</taxon>
        <taxon>Pseudomonadati</taxon>
        <taxon>Pseudomonadota</taxon>
        <taxon>Gammaproteobacteria</taxon>
        <taxon>Litorivivens</taxon>
    </lineage>
</organism>
<keyword evidence="3" id="KW-1185">Reference proteome</keyword>
<dbReference type="InterPro" id="IPR011051">
    <property type="entry name" value="RmlC_Cupin_sf"/>
</dbReference>
<dbReference type="EMBL" id="JACHWY010000003">
    <property type="protein sequence ID" value="MBB3048845.1"/>
    <property type="molecule type" value="Genomic_DNA"/>
</dbReference>
<dbReference type="RefSeq" id="WP_183411601.1">
    <property type="nucleotide sequence ID" value="NZ_JACHWY010000003.1"/>
</dbReference>
<dbReference type="InterPro" id="IPR025979">
    <property type="entry name" value="ChrR-like_cupin_dom"/>
</dbReference>
<protein>
    <recommendedName>
        <fullName evidence="1">ChrR-like cupin domain-containing protein</fullName>
    </recommendedName>
</protein>
<reference evidence="2 3" key="1">
    <citation type="submission" date="2020-08" db="EMBL/GenBank/DDBJ databases">
        <title>Genomic Encyclopedia of Type Strains, Phase III (KMG-III): the genomes of soil and plant-associated and newly described type strains.</title>
        <authorList>
            <person name="Whitman W."/>
        </authorList>
    </citation>
    <scope>NUCLEOTIDE SEQUENCE [LARGE SCALE GENOMIC DNA]</scope>
    <source>
        <strain evidence="2 3">CECT 8654</strain>
    </source>
</reference>
<gene>
    <name evidence="2" type="ORF">FHR99_003119</name>
</gene>
<comment type="caution">
    <text evidence="2">The sequence shown here is derived from an EMBL/GenBank/DDBJ whole genome shotgun (WGS) entry which is preliminary data.</text>
</comment>
<accession>A0A7W4Z8B2</accession>
<evidence type="ECO:0000313" key="2">
    <source>
        <dbReference type="EMBL" id="MBB3048845.1"/>
    </source>
</evidence>
<name>A0A7W4Z8B2_9GAMM</name>
<dbReference type="Proteomes" id="UP000537130">
    <property type="component" value="Unassembled WGS sequence"/>
</dbReference>
<feature type="domain" description="ChrR-like cupin" evidence="1">
    <location>
        <begin position="29"/>
        <end position="128"/>
    </location>
</feature>
<dbReference type="SUPFAM" id="SSF51182">
    <property type="entry name" value="RmlC-like cupins"/>
    <property type="match status" value="1"/>
</dbReference>